<dbReference type="Gene3D" id="1.10.287.950">
    <property type="entry name" value="Methyl-accepting chemotaxis protein"/>
    <property type="match status" value="1"/>
</dbReference>
<dbReference type="CDD" id="cd06225">
    <property type="entry name" value="HAMP"/>
    <property type="match status" value="1"/>
</dbReference>
<dbReference type="SUPFAM" id="SSF58104">
    <property type="entry name" value="Methyl-accepting chemotaxis protein (MCP) signaling domain"/>
    <property type="match status" value="1"/>
</dbReference>
<sequence>MTIAKKLLLLSCTFTLILLIVAGVGFSVSKNSSGSLKLVNEKAIPGLNLLHSLRSDQQKIAIDLFRHTLAKKTADKNVVENSVKQIATQLQSGIKQYASYINGEEEQQIYQTEQKLVTDYLAMLHQYFEKTHHNENALSMAGPMGAKRAELAKVFDQHLTYTINRASLSAQKAIHQADFGTWLSVIATLISIGVVLTLSFLIVRNIRSSMNEIQKVMRQFETDLDLTVRAHVSGNNEMTYIANAFNQVLDRLNASFNLVLKQSAQLNHSSGEMRHSASQATEASSRQTDASADIAASIEELTVSISGVAERAEESRHLSDQTRELAKQGISVIQETTEHIHTIETSVNEVSAGVKALETHGENISSIITVINDVAEQTNLLALNAAIEAARAGEKGRGFAVVADEVRNLAERTARSTQEISSMIAAIQSVSADTVGQMSQAEQLILNGVECAEQANSTIVRISEASARSMQMSEEIATAIKEQNMASQSIASYIEQVAKMALENHEFVKGSADTASNLEVLAQEMNQVVNEYKI</sequence>
<evidence type="ECO:0000256" key="9">
    <source>
        <dbReference type="SAM" id="Phobius"/>
    </source>
</evidence>
<keyword evidence="3 9" id="KW-1133">Transmembrane helix</keyword>
<evidence type="ECO:0000256" key="6">
    <source>
        <dbReference type="ARBA" id="ARBA00029447"/>
    </source>
</evidence>
<evidence type="ECO:0000313" key="12">
    <source>
        <dbReference type="EMBL" id="SHO57456.1"/>
    </source>
</evidence>
<dbReference type="PANTHER" id="PTHR32089:SF119">
    <property type="entry name" value="METHYL-ACCEPTING CHEMOTAXIS PROTEIN CTPL"/>
    <property type="match status" value="1"/>
</dbReference>
<keyword evidence="13" id="KW-1185">Reference proteome</keyword>
<dbReference type="EMBL" id="FRFG01000040">
    <property type="protein sequence ID" value="SHO57456.1"/>
    <property type="molecule type" value="Genomic_DNA"/>
</dbReference>
<dbReference type="GO" id="GO:0007165">
    <property type="term" value="P:signal transduction"/>
    <property type="evidence" value="ECO:0007669"/>
    <property type="project" value="UniProtKB-KW"/>
</dbReference>
<evidence type="ECO:0000256" key="2">
    <source>
        <dbReference type="ARBA" id="ARBA00022692"/>
    </source>
</evidence>
<dbReference type="Pfam" id="PF12729">
    <property type="entry name" value="4HB_MCP_1"/>
    <property type="match status" value="1"/>
</dbReference>
<dbReference type="Pfam" id="PF00672">
    <property type="entry name" value="HAMP"/>
    <property type="match status" value="1"/>
</dbReference>
<dbReference type="CDD" id="cd11386">
    <property type="entry name" value="MCP_signal"/>
    <property type="match status" value="1"/>
</dbReference>
<reference evidence="13" key="1">
    <citation type="submission" date="2016-12" db="EMBL/GenBank/DDBJ databases">
        <authorList>
            <person name="Rodrigo-Torres L."/>
            <person name="Arahal R.D."/>
            <person name="Lucena T."/>
        </authorList>
    </citation>
    <scope>NUCLEOTIDE SEQUENCE [LARGE SCALE GENOMIC DNA]</scope>
</reference>
<evidence type="ECO:0000256" key="8">
    <source>
        <dbReference type="SAM" id="MobiDB-lite"/>
    </source>
</evidence>
<evidence type="ECO:0000259" key="10">
    <source>
        <dbReference type="PROSITE" id="PS50111"/>
    </source>
</evidence>
<dbReference type="AlphaFoldDB" id="A0A1M7YYA7"/>
<evidence type="ECO:0000259" key="11">
    <source>
        <dbReference type="PROSITE" id="PS50885"/>
    </source>
</evidence>
<comment type="similarity">
    <text evidence="6">Belongs to the methyl-accepting chemotaxis (MCP) protein family.</text>
</comment>
<keyword evidence="4 9" id="KW-0472">Membrane</keyword>
<feature type="region of interest" description="Disordered" evidence="8">
    <location>
        <begin position="269"/>
        <end position="289"/>
    </location>
</feature>
<feature type="domain" description="Methyl-accepting transducer" evidence="10">
    <location>
        <begin position="262"/>
        <end position="498"/>
    </location>
</feature>
<evidence type="ECO:0000256" key="5">
    <source>
        <dbReference type="ARBA" id="ARBA00023224"/>
    </source>
</evidence>
<dbReference type="InterPro" id="IPR003660">
    <property type="entry name" value="HAMP_dom"/>
</dbReference>
<dbReference type="GO" id="GO:0004888">
    <property type="term" value="F:transmembrane signaling receptor activity"/>
    <property type="evidence" value="ECO:0007669"/>
    <property type="project" value="InterPro"/>
</dbReference>
<dbReference type="InterPro" id="IPR024478">
    <property type="entry name" value="HlyB_4HB_MCP"/>
</dbReference>
<dbReference type="PANTHER" id="PTHR32089">
    <property type="entry name" value="METHYL-ACCEPTING CHEMOTAXIS PROTEIN MCPB"/>
    <property type="match status" value="1"/>
</dbReference>
<evidence type="ECO:0000256" key="7">
    <source>
        <dbReference type="PROSITE-ProRule" id="PRU00284"/>
    </source>
</evidence>
<keyword evidence="5 7" id="KW-0807">Transducer</keyword>
<gene>
    <name evidence="12" type="primary">pctC_14</name>
    <name evidence="12" type="ORF">VQ7734_03225</name>
</gene>
<dbReference type="OrthoDB" id="9177152at2"/>
<protein>
    <submittedName>
        <fullName evidence="12">Methyl-accepting chemotaxis protein PctC</fullName>
    </submittedName>
</protein>
<dbReference type="Pfam" id="PF00015">
    <property type="entry name" value="MCPsignal"/>
    <property type="match status" value="1"/>
</dbReference>
<proteinExistence type="inferred from homology"/>
<dbReference type="PROSITE" id="PS50111">
    <property type="entry name" value="CHEMOTAXIS_TRANSDUC_2"/>
    <property type="match status" value="1"/>
</dbReference>
<evidence type="ECO:0000256" key="4">
    <source>
        <dbReference type="ARBA" id="ARBA00023136"/>
    </source>
</evidence>
<feature type="transmembrane region" description="Helical" evidence="9">
    <location>
        <begin position="179"/>
        <end position="203"/>
    </location>
</feature>
<feature type="domain" description="HAMP" evidence="11">
    <location>
        <begin position="204"/>
        <end position="257"/>
    </location>
</feature>
<comment type="subcellular location">
    <subcellularLocation>
        <location evidence="1">Membrane</location>
        <topology evidence="1">Multi-pass membrane protein</topology>
    </subcellularLocation>
</comment>
<organism evidence="12 13">
    <name type="scientific">Vibrio quintilis</name>
    <dbReference type="NCBI Taxonomy" id="1117707"/>
    <lineage>
        <taxon>Bacteria</taxon>
        <taxon>Pseudomonadati</taxon>
        <taxon>Pseudomonadota</taxon>
        <taxon>Gammaproteobacteria</taxon>
        <taxon>Vibrionales</taxon>
        <taxon>Vibrionaceae</taxon>
        <taxon>Vibrio</taxon>
    </lineage>
</organism>
<dbReference type="FunFam" id="1.10.287.950:FF:000001">
    <property type="entry name" value="Methyl-accepting chemotaxis sensory transducer"/>
    <property type="match status" value="1"/>
</dbReference>
<dbReference type="PROSITE" id="PS50885">
    <property type="entry name" value="HAMP"/>
    <property type="match status" value="1"/>
</dbReference>
<dbReference type="Proteomes" id="UP000184600">
    <property type="component" value="Unassembled WGS sequence"/>
</dbReference>
<dbReference type="SMART" id="SM00304">
    <property type="entry name" value="HAMP"/>
    <property type="match status" value="1"/>
</dbReference>
<dbReference type="PRINTS" id="PR00260">
    <property type="entry name" value="CHEMTRNSDUCR"/>
</dbReference>
<dbReference type="GO" id="GO:0016020">
    <property type="term" value="C:membrane"/>
    <property type="evidence" value="ECO:0007669"/>
    <property type="project" value="UniProtKB-SubCell"/>
</dbReference>
<dbReference type="InterPro" id="IPR004089">
    <property type="entry name" value="MCPsignal_dom"/>
</dbReference>
<dbReference type="SMART" id="SM00283">
    <property type="entry name" value="MA"/>
    <property type="match status" value="1"/>
</dbReference>
<accession>A0A1M7YYA7</accession>
<dbReference type="InterPro" id="IPR004090">
    <property type="entry name" value="Chemotax_Me-accpt_rcpt"/>
</dbReference>
<dbReference type="STRING" id="1117707.VQ7734_03225"/>
<evidence type="ECO:0000256" key="1">
    <source>
        <dbReference type="ARBA" id="ARBA00004141"/>
    </source>
</evidence>
<dbReference type="RefSeq" id="WP_073584413.1">
    <property type="nucleotide sequence ID" value="NZ_AP024898.1"/>
</dbReference>
<dbReference type="GO" id="GO:0006935">
    <property type="term" value="P:chemotaxis"/>
    <property type="evidence" value="ECO:0007669"/>
    <property type="project" value="InterPro"/>
</dbReference>
<keyword evidence="2 9" id="KW-0812">Transmembrane</keyword>
<evidence type="ECO:0000256" key="3">
    <source>
        <dbReference type="ARBA" id="ARBA00022989"/>
    </source>
</evidence>
<name>A0A1M7YYA7_9VIBR</name>
<evidence type="ECO:0000313" key="13">
    <source>
        <dbReference type="Proteomes" id="UP000184600"/>
    </source>
</evidence>